<gene>
    <name evidence="4 6" type="ORF">P152DRAFT_479420</name>
</gene>
<dbReference type="Gene3D" id="3.40.50.720">
    <property type="entry name" value="NAD(P)-binding Rossmann-like Domain"/>
    <property type="match status" value="1"/>
</dbReference>
<sequence length="367" mass="41004">MSSSVPKIFVIGGTGAQGIPIVRGLVEDGKYQVRVLTRDITSKRAQDLQALGNVELVVGSFANESRLRAGFRGCAGAYVNIDGFTTGEKGEMFWAMRAYELAIDEGVKFFVYGNLDYGTKKGGYDAKYRTGHYDGKGRVGEWMLWQNRENRGRMGAAVFTSGPYIEMAIAYGTPMMPTMEDGVLTWRLPLGDGAVPHVSLDDCAHYVRWLFDNQERANGMDLEVAIDHIQYEDVAAAFEKVSGHPAQFIDISLEEYWKTSPFGGDGAQLSSAIHADPKDPASLTRQQTFTGFWNLFRDSGNNTGVIRRDYQLLDEIHPNRIRTVEEYFRREQEKGEKEGLGSLWDRVQPARMKPVLKLAEDGARLGF</sequence>
<dbReference type="OrthoDB" id="300709at2759"/>
<reference evidence="6" key="2">
    <citation type="submission" date="2020-04" db="EMBL/GenBank/DDBJ databases">
        <authorList>
            <consortium name="NCBI Genome Project"/>
        </authorList>
    </citation>
    <scope>NUCLEOTIDE SEQUENCE</scope>
    <source>
        <strain evidence="6">CBS 781.70</strain>
    </source>
</reference>
<evidence type="ECO:0000256" key="2">
    <source>
        <dbReference type="ARBA" id="ARBA00022857"/>
    </source>
</evidence>
<dbReference type="RefSeq" id="XP_033537127.1">
    <property type="nucleotide sequence ID" value="XM_033681708.1"/>
</dbReference>
<dbReference type="Gene3D" id="3.90.25.10">
    <property type="entry name" value="UDP-galactose 4-epimerase, domain 1"/>
    <property type="match status" value="1"/>
</dbReference>
<reference evidence="6" key="3">
    <citation type="submission" date="2025-04" db="UniProtKB">
        <authorList>
            <consortium name="RefSeq"/>
        </authorList>
    </citation>
    <scope>IDENTIFICATION</scope>
    <source>
        <strain evidence="6">CBS 781.70</strain>
    </source>
</reference>
<dbReference type="InterPro" id="IPR051164">
    <property type="entry name" value="NmrA-like_oxidored"/>
</dbReference>
<reference evidence="4 6" key="1">
    <citation type="submission" date="2020-01" db="EMBL/GenBank/DDBJ databases">
        <authorList>
            <consortium name="DOE Joint Genome Institute"/>
            <person name="Haridas S."/>
            <person name="Albert R."/>
            <person name="Binder M."/>
            <person name="Bloem J."/>
            <person name="Labutti K."/>
            <person name="Salamov A."/>
            <person name="Andreopoulos B."/>
            <person name="Baker S.E."/>
            <person name="Barry K."/>
            <person name="Bills G."/>
            <person name="Bluhm B.H."/>
            <person name="Cannon C."/>
            <person name="Castanera R."/>
            <person name="Culley D.E."/>
            <person name="Daum C."/>
            <person name="Ezra D."/>
            <person name="Gonzalez J.B."/>
            <person name="Henrissat B."/>
            <person name="Kuo A."/>
            <person name="Liang C."/>
            <person name="Lipzen A."/>
            <person name="Lutzoni F."/>
            <person name="Magnuson J."/>
            <person name="Mondo S."/>
            <person name="Nolan M."/>
            <person name="Ohm R."/>
            <person name="Pangilinan J."/>
            <person name="Park H.-J."/>
            <person name="Ramirez L."/>
            <person name="Alfaro M."/>
            <person name="Sun H."/>
            <person name="Tritt A."/>
            <person name="Yoshinaga Y."/>
            <person name="Zwiers L.-H."/>
            <person name="Turgeon B.G."/>
            <person name="Goodwin S.B."/>
            <person name="Spatafora J.W."/>
            <person name="Crous P.W."/>
            <person name="Grigoriev I.V."/>
        </authorList>
    </citation>
    <scope>NUCLEOTIDE SEQUENCE</scope>
    <source>
        <strain evidence="4 6">CBS 781.70</strain>
    </source>
</reference>
<comment type="similarity">
    <text evidence="1">Belongs to the NmrA-type oxidoreductase family.</text>
</comment>
<evidence type="ECO:0000259" key="3">
    <source>
        <dbReference type="Pfam" id="PF05368"/>
    </source>
</evidence>
<evidence type="ECO:0000313" key="6">
    <source>
        <dbReference type="RefSeq" id="XP_033537127.1"/>
    </source>
</evidence>
<evidence type="ECO:0000256" key="1">
    <source>
        <dbReference type="ARBA" id="ARBA00006328"/>
    </source>
</evidence>
<dbReference type="PANTHER" id="PTHR42748">
    <property type="entry name" value="NITROGEN METABOLITE REPRESSION PROTEIN NMRA FAMILY MEMBER"/>
    <property type="match status" value="1"/>
</dbReference>
<dbReference type="AlphaFoldDB" id="A0A6G1GC36"/>
<dbReference type="Pfam" id="PF05368">
    <property type="entry name" value="NmrA"/>
    <property type="match status" value="1"/>
</dbReference>
<accession>A0A6G1GC36</accession>
<dbReference type="Proteomes" id="UP000504638">
    <property type="component" value="Unplaced"/>
</dbReference>
<protein>
    <submittedName>
        <fullName evidence="4 6">NmrA family protein</fullName>
    </submittedName>
</protein>
<dbReference type="InterPro" id="IPR036291">
    <property type="entry name" value="NAD(P)-bd_dom_sf"/>
</dbReference>
<keyword evidence="2" id="KW-0521">NADP</keyword>
<feature type="domain" description="NmrA-like" evidence="3">
    <location>
        <begin position="7"/>
        <end position="262"/>
    </location>
</feature>
<dbReference type="EMBL" id="ML975151">
    <property type="protein sequence ID" value="KAF1815496.1"/>
    <property type="molecule type" value="Genomic_DNA"/>
</dbReference>
<dbReference type="InterPro" id="IPR008030">
    <property type="entry name" value="NmrA-like"/>
</dbReference>
<dbReference type="GeneID" id="54422278"/>
<organism evidence="4">
    <name type="scientific">Eremomyces bilateralis CBS 781.70</name>
    <dbReference type="NCBI Taxonomy" id="1392243"/>
    <lineage>
        <taxon>Eukaryota</taxon>
        <taxon>Fungi</taxon>
        <taxon>Dikarya</taxon>
        <taxon>Ascomycota</taxon>
        <taxon>Pezizomycotina</taxon>
        <taxon>Dothideomycetes</taxon>
        <taxon>Dothideomycetes incertae sedis</taxon>
        <taxon>Eremomycetales</taxon>
        <taxon>Eremomycetaceae</taxon>
        <taxon>Eremomyces</taxon>
    </lineage>
</organism>
<dbReference type="PANTHER" id="PTHR42748:SF14">
    <property type="entry name" value="SNOAL-LIKE DOMAIN-CONTAINING PROTEIN"/>
    <property type="match status" value="1"/>
</dbReference>
<evidence type="ECO:0000313" key="4">
    <source>
        <dbReference type="EMBL" id="KAF1815496.1"/>
    </source>
</evidence>
<dbReference type="SUPFAM" id="SSF51735">
    <property type="entry name" value="NAD(P)-binding Rossmann-fold domains"/>
    <property type="match status" value="1"/>
</dbReference>
<name>A0A6G1GC36_9PEZI</name>
<evidence type="ECO:0000313" key="5">
    <source>
        <dbReference type="Proteomes" id="UP000504638"/>
    </source>
</evidence>
<proteinExistence type="inferred from homology"/>
<keyword evidence="5" id="KW-1185">Reference proteome</keyword>
<dbReference type="GO" id="GO:0005634">
    <property type="term" value="C:nucleus"/>
    <property type="evidence" value="ECO:0007669"/>
    <property type="project" value="TreeGrafter"/>
</dbReference>